<reference evidence="2 3" key="1">
    <citation type="submission" date="2015-03" db="EMBL/GenBank/DDBJ databases">
        <title>Draft genome sequence of Luteibacter yeojuensis strain SU11.</title>
        <authorList>
            <person name="Sulaiman J."/>
            <person name="Priya K."/>
            <person name="Chan K.-G."/>
        </authorList>
    </citation>
    <scope>NUCLEOTIDE SEQUENCE [LARGE SCALE GENOMIC DNA]</scope>
    <source>
        <strain evidence="2 3">SU11</strain>
    </source>
</reference>
<evidence type="ECO:0000313" key="3">
    <source>
        <dbReference type="Proteomes" id="UP000033651"/>
    </source>
</evidence>
<evidence type="ECO:0008006" key="4">
    <source>
        <dbReference type="Google" id="ProtNLM"/>
    </source>
</evidence>
<protein>
    <recommendedName>
        <fullName evidence="4">YggT family protein</fullName>
    </recommendedName>
</protein>
<accession>A0A0F3KYT8</accession>
<feature type="transmembrane region" description="Helical" evidence="1">
    <location>
        <begin position="157"/>
        <end position="176"/>
    </location>
</feature>
<dbReference type="EMBL" id="JZRB01000010">
    <property type="protein sequence ID" value="KJV36326.1"/>
    <property type="molecule type" value="Genomic_DNA"/>
</dbReference>
<name>A0A0F3KYT8_9GAMM</name>
<dbReference type="InterPro" id="IPR003425">
    <property type="entry name" value="CCB3/YggT"/>
</dbReference>
<keyword evidence="1" id="KW-0472">Membrane</keyword>
<evidence type="ECO:0000313" key="2">
    <source>
        <dbReference type="EMBL" id="KJV36326.1"/>
    </source>
</evidence>
<keyword evidence="1" id="KW-1133">Transmembrane helix</keyword>
<evidence type="ECO:0000256" key="1">
    <source>
        <dbReference type="SAM" id="Phobius"/>
    </source>
</evidence>
<dbReference type="PATRIC" id="fig|345309.4.peg.263"/>
<keyword evidence="1" id="KW-0812">Transmembrane</keyword>
<dbReference type="RefSeq" id="WP_045828574.1">
    <property type="nucleotide sequence ID" value="NZ_JZRB01000010.1"/>
</dbReference>
<dbReference type="Pfam" id="PF02325">
    <property type="entry name" value="CCB3_YggT"/>
    <property type="match status" value="2"/>
</dbReference>
<feature type="transmembrane region" description="Helical" evidence="1">
    <location>
        <begin position="65"/>
        <end position="89"/>
    </location>
</feature>
<sequence length="191" mass="20927">MNYLTNAGGLLLNVLFGALVTLFVLRLLAEANRADFNNPICQFLYRFTNPVVAPLRKVLPSVRRINLAALVVALVVECVKVVLILLLAGLPLGPLGILVMGIAELLDFLLLTWIVVVFVWSLMSMLSTDRYHPVARFVTALAEPLVRPLRGRMTLGGLDFSPTVVLIGLFLARILVAQPLQDLGTRLLMGL</sequence>
<feature type="transmembrane region" description="Helical" evidence="1">
    <location>
        <begin position="6"/>
        <end position="29"/>
    </location>
</feature>
<gene>
    <name evidence="2" type="ORF">VI08_05610</name>
</gene>
<dbReference type="Proteomes" id="UP000033651">
    <property type="component" value="Unassembled WGS sequence"/>
</dbReference>
<dbReference type="OrthoDB" id="9806665at2"/>
<dbReference type="GO" id="GO:0016020">
    <property type="term" value="C:membrane"/>
    <property type="evidence" value="ECO:0007669"/>
    <property type="project" value="InterPro"/>
</dbReference>
<keyword evidence="3" id="KW-1185">Reference proteome</keyword>
<comment type="caution">
    <text evidence="2">The sequence shown here is derived from an EMBL/GenBank/DDBJ whole genome shotgun (WGS) entry which is preliminary data.</text>
</comment>
<proteinExistence type="predicted"/>
<dbReference type="AlphaFoldDB" id="A0A0F3KYT8"/>
<feature type="transmembrane region" description="Helical" evidence="1">
    <location>
        <begin position="95"/>
        <end position="120"/>
    </location>
</feature>
<organism evidence="2 3">
    <name type="scientific">Luteibacter yeojuensis</name>
    <dbReference type="NCBI Taxonomy" id="345309"/>
    <lineage>
        <taxon>Bacteria</taxon>
        <taxon>Pseudomonadati</taxon>
        <taxon>Pseudomonadota</taxon>
        <taxon>Gammaproteobacteria</taxon>
        <taxon>Lysobacterales</taxon>
        <taxon>Rhodanobacteraceae</taxon>
        <taxon>Luteibacter</taxon>
    </lineage>
</organism>